<gene>
    <name evidence="11" type="primary">REPS2</name>
</gene>
<keyword evidence="5 6" id="KW-0175">Coiled coil</keyword>
<dbReference type="FunFam" id="1.10.238.10:FF:000039">
    <property type="entry name" value="RalBP1-associated Eps domain-containing protein 2 isoform 1"/>
    <property type="match status" value="1"/>
</dbReference>
<keyword evidence="4" id="KW-0106">Calcium</keyword>
<dbReference type="PANTHER" id="PTHR11216:SF64">
    <property type="entry name" value="RALBP1-ASSOCIATED EPS DOMAIN-CONTAINING PROTEIN 2"/>
    <property type="match status" value="1"/>
</dbReference>
<protein>
    <submittedName>
        <fullName evidence="11">RalBP1-associated Eps domain-containing protein 2 isoform X6</fullName>
    </submittedName>
</protein>
<sequence length="601" mass="65462">MEAAAGGGCGSGPPLLLSEGEQQCYSELFARCAGAAGGGPGSGPPEAARAVPGAVTAAAGPVADLFRASQLPAETLHQITELCGAKRVGYFGPTQFYIALKLIAAAQSGLPVRIESLKCAPYEARQPLVQPEGPSSGAAGAKPPRHQASLIRSFSVEREPHDNNSNYPDEPWRITEEQREYYVNQFRSLQPDPSSFISGSVAKNFFTKSKLSIPELSYIWELSDADCDGALTLPEFCAAFHLIVARKNGYPLPEGLPPTLQPEYLQAAFPKPKRECTLFDSYSESMPANQQPRDLNRMEKLSIKDMADFPVPAQDVTSDDKQEQNKTRLEQNKIRLALKSTVDEALPKDMSEDPATSKDSNSLKARPRSRSYSSTSIEEAMKRGEDPPTPPPRPQKTHSRASSLDLNKVFQPSVPATKSGLLPPPPALPPRPCPSQISHHNVNSECSAQPRPPTQLPNYGDFRLQKQSEQASEAEIHPQLNRAPSQAADSSPTKKDIPYSQPPSKPIRRKFRPENPAPENQEPSSTVGGPASAVTGKPHTAVQKQSSKQKKAIQTAIRKNKEANAVLARLNSELQQQLKEVHQERIALENQLEQLRPVTVL</sequence>
<evidence type="ECO:0000313" key="11">
    <source>
        <dbReference type="RefSeq" id="XP_027464821.1"/>
    </source>
</evidence>
<accession>A0A6J2E9D3</accession>
<dbReference type="SMART" id="SM00027">
    <property type="entry name" value="EH"/>
    <property type="match status" value="2"/>
</dbReference>
<proteinExistence type="predicted"/>
<evidence type="ECO:0000256" key="3">
    <source>
        <dbReference type="ARBA" id="ARBA00022737"/>
    </source>
</evidence>
<evidence type="ECO:0000259" key="8">
    <source>
        <dbReference type="PROSITE" id="PS50031"/>
    </source>
</evidence>
<dbReference type="SUPFAM" id="SSF47473">
    <property type="entry name" value="EF-hand"/>
    <property type="match status" value="2"/>
</dbReference>
<dbReference type="GO" id="GO:0016197">
    <property type="term" value="P:endosomal transport"/>
    <property type="evidence" value="ECO:0007669"/>
    <property type="project" value="TreeGrafter"/>
</dbReference>
<keyword evidence="10" id="KW-1185">Reference proteome</keyword>
<dbReference type="InterPro" id="IPR000261">
    <property type="entry name" value="EH_dom"/>
</dbReference>
<evidence type="ECO:0000256" key="4">
    <source>
        <dbReference type="ARBA" id="ARBA00022837"/>
    </source>
</evidence>
<dbReference type="RefSeq" id="XP_027464821.1">
    <property type="nucleotide sequence ID" value="XM_027609020.2"/>
</dbReference>
<dbReference type="InterPro" id="IPR018247">
    <property type="entry name" value="EF_Hand_1_Ca_BS"/>
</dbReference>
<organism evidence="10 11">
    <name type="scientific">Zalophus californianus</name>
    <name type="common">California sealion</name>
    <dbReference type="NCBI Taxonomy" id="9704"/>
    <lineage>
        <taxon>Eukaryota</taxon>
        <taxon>Metazoa</taxon>
        <taxon>Chordata</taxon>
        <taxon>Craniata</taxon>
        <taxon>Vertebrata</taxon>
        <taxon>Euteleostomi</taxon>
        <taxon>Mammalia</taxon>
        <taxon>Eutheria</taxon>
        <taxon>Laurasiatheria</taxon>
        <taxon>Carnivora</taxon>
        <taxon>Caniformia</taxon>
        <taxon>Pinnipedia</taxon>
        <taxon>Otariidae</taxon>
        <taxon>Zalophus</taxon>
    </lineage>
</organism>
<dbReference type="Pfam" id="PF12763">
    <property type="entry name" value="EH"/>
    <property type="match status" value="2"/>
</dbReference>
<dbReference type="GO" id="GO:0005886">
    <property type="term" value="C:plasma membrane"/>
    <property type="evidence" value="ECO:0007669"/>
    <property type="project" value="TreeGrafter"/>
</dbReference>
<dbReference type="Proteomes" id="UP000515165">
    <property type="component" value="Chromosome X"/>
</dbReference>
<dbReference type="InterPro" id="IPR011992">
    <property type="entry name" value="EF-hand-dom_pair"/>
</dbReference>
<dbReference type="CDD" id="cd00052">
    <property type="entry name" value="EH"/>
    <property type="match status" value="1"/>
</dbReference>
<dbReference type="PROSITE" id="PS00018">
    <property type="entry name" value="EF_HAND_1"/>
    <property type="match status" value="1"/>
</dbReference>
<dbReference type="GO" id="GO:0005509">
    <property type="term" value="F:calcium ion binding"/>
    <property type="evidence" value="ECO:0007669"/>
    <property type="project" value="InterPro"/>
</dbReference>
<dbReference type="AlphaFoldDB" id="A0A6J2E9D3"/>
<dbReference type="Gene3D" id="1.10.238.10">
    <property type="entry name" value="EF-hand"/>
    <property type="match status" value="2"/>
</dbReference>
<dbReference type="GO" id="GO:0005737">
    <property type="term" value="C:cytoplasm"/>
    <property type="evidence" value="ECO:0007669"/>
    <property type="project" value="TreeGrafter"/>
</dbReference>
<dbReference type="CTD" id="9185"/>
<dbReference type="PROSITE" id="PS50031">
    <property type="entry name" value="EH"/>
    <property type="match status" value="2"/>
</dbReference>
<evidence type="ECO:0000256" key="5">
    <source>
        <dbReference type="ARBA" id="ARBA00023054"/>
    </source>
</evidence>
<evidence type="ECO:0000256" key="1">
    <source>
        <dbReference type="ARBA" id="ARBA00022553"/>
    </source>
</evidence>
<feature type="region of interest" description="Disordered" evidence="7">
    <location>
        <begin position="308"/>
        <end position="552"/>
    </location>
</feature>
<evidence type="ECO:0000313" key="10">
    <source>
        <dbReference type="Proteomes" id="UP000515165"/>
    </source>
</evidence>
<dbReference type="PANTHER" id="PTHR11216">
    <property type="entry name" value="EH DOMAIN"/>
    <property type="match status" value="1"/>
</dbReference>
<feature type="domain" description="EH" evidence="8">
    <location>
        <begin position="21"/>
        <end position="135"/>
    </location>
</feature>
<feature type="compositionally biased region" description="Pro residues" evidence="7">
    <location>
        <begin position="422"/>
        <end position="433"/>
    </location>
</feature>
<feature type="compositionally biased region" description="Polar residues" evidence="7">
    <location>
        <begin position="435"/>
        <end position="447"/>
    </location>
</feature>
<feature type="domain" description="EF-hand" evidence="9">
    <location>
        <begin position="211"/>
        <end position="246"/>
    </location>
</feature>
<dbReference type="GO" id="GO:0006897">
    <property type="term" value="P:endocytosis"/>
    <property type="evidence" value="ECO:0007669"/>
    <property type="project" value="TreeGrafter"/>
</dbReference>
<evidence type="ECO:0000256" key="7">
    <source>
        <dbReference type="SAM" id="MobiDB-lite"/>
    </source>
</evidence>
<dbReference type="GeneID" id="113931247"/>
<feature type="domain" description="EH" evidence="8">
    <location>
        <begin position="178"/>
        <end position="263"/>
    </location>
</feature>
<feature type="compositionally biased region" description="Polar residues" evidence="7">
    <location>
        <begin position="482"/>
        <end position="491"/>
    </location>
</feature>
<feature type="compositionally biased region" description="Basic and acidic residues" evidence="7">
    <location>
        <begin position="341"/>
        <end position="351"/>
    </location>
</feature>
<feature type="compositionally biased region" description="Basic and acidic residues" evidence="7">
    <location>
        <begin position="318"/>
        <end position="333"/>
    </location>
</feature>
<evidence type="ECO:0000256" key="6">
    <source>
        <dbReference type="SAM" id="Coils"/>
    </source>
</evidence>
<feature type="coiled-coil region" evidence="6">
    <location>
        <begin position="553"/>
        <end position="594"/>
    </location>
</feature>
<keyword evidence="2" id="KW-0479">Metal-binding</keyword>
<dbReference type="PROSITE" id="PS50222">
    <property type="entry name" value="EF_HAND_2"/>
    <property type="match status" value="1"/>
</dbReference>
<keyword evidence="3" id="KW-0677">Repeat</keyword>
<keyword evidence="1" id="KW-0597">Phosphoprotein</keyword>
<name>A0A6J2E9D3_ZALCA</name>
<dbReference type="InterPro" id="IPR002048">
    <property type="entry name" value="EF_hand_dom"/>
</dbReference>
<evidence type="ECO:0000256" key="2">
    <source>
        <dbReference type="ARBA" id="ARBA00022723"/>
    </source>
</evidence>
<reference evidence="11" key="1">
    <citation type="submission" date="2025-08" db="UniProtKB">
        <authorList>
            <consortium name="RefSeq"/>
        </authorList>
    </citation>
    <scope>IDENTIFICATION</scope>
    <source>
        <tissue evidence="11">Blood</tissue>
    </source>
</reference>
<evidence type="ECO:0000259" key="9">
    <source>
        <dbReference type="PROSITE" id="PS50222"/>
    </source>
</evidence>